<evidence type="ECO:0000313" key="7">
    <source>
        <dbReference type="EMBL" id="ATX82702.1"/>
    </source>
</evidence>
<keyword evidence="4" id="KW-0175">Coiled coil</keyword>
<evidence type="ECO:0000259" key="6">
    <source>
        <dbReference type="PROSITE" id="PS50887"/>
    </source>
</evidence>
<proteinExistence type="predicted"/>
<evidence type="ECO:0000256" key="3">
    <source>
        <dbReference type="PROSITE-ProRule" id="PRU00169"/>
    </source>
</evidence>
<feature type="domain" description="Response regulatory" evidence="5">
    <location>
        <begin position="20"/>
        <end position="137"/>
    </location>
</feature>
<protein>
    <recommendedName>
        <fullName evidence="1">diguanylate cyclase</fullName>
        <ecNumber evidence="1">2.7.7.65</ecNumber>
    </recommendedName>
</protein>
<dbReference type="RefSeq" id="WP_198507439.1">
    <property type="nucleotide sequence ID" value="NZ_CP018800.1"/>
</dbReference>
<dbReference type="GO" id="GO:0052621">
    <property type="term" value="F:diguanylate cyclase activity"/>
    <property type="evidence" value="ECO:0007669"/>
    <property type="project" value="UniProtKB-EC"/>
</dbReference>
<dbReference type="InterPro" id="IPR029787">
    <property type="entry name" value="Nucleotide_cyclase"/>
</dbReference>
<accession>A0A2K8L6F8</accession>
<dbReference type="EC" id="2.7.7.65" evidence="1"/>
<keyword evidence="7" id="KW-0548">Nucleotidyltransferase</keyword>
<organism evidence="7 8">
    <name type="scientific">Mariprofundus ferrinatatus</name>
    <dbReference type="NCBI Taxonomy" id="1921087"/>
    <lineage>
        <taxon>Bacteria</taxon>
        <taxon>Pseudomonadati</taxon>
        <taxon>Pseudomonadota</taxon>
        <taxon>Candidatius Mariprofundia</taxon>
        <taxon>Mariprofundales</taxon>
        <taxon>Mariprofundaceae</taxon>
        <taxon>Mariprofundus</taxon>
    </lineage>
</organism>
<dbReference type="KEGG" id="mfn:Ga0123462_1859"/>
<dbReference type="CDD" id="cd01949">
    <property type="entry name" value="GGDEF"/>
    <property type="match status" value="1"/>
</dbReference>
<dbReference type="AlphaFoldDB" id="A0A2K8L6F8"/>
<reference evidence="7 8" key="1">
    <citation type="submission" date="2016-12" db="EMBL/GenBank/DDBJ databases">
        <title>Isolation and genomic insights into novel planktonic Zetaproteobacteria from stratified waters of the Chesapeake Bay.</title>
        <authorList>
            <person name="McAllister S.M."/>
            <person name="Kato S."/>
            <person name="Chan C.S."/>
            <person name="Chiu B.K."/>
            <person name="Field E.K."/>
        </authorList>
    </citation>
    <scope>NUCLEOTIDE SEQUENCE [LARGE SCALE GENOMIC DNA]</scope>
    <source>
        <strain evidence="7 8">CP-8</strain>
    </source>
</reference>
<dbReference type="Pfam" id="PF00072">
    <property type="entry name" value="Response_reg"/>
    <property type="match status" value="1"/>
</dbReference>
<keyword evidence="7" id="KW-0808">Transferase</keyword>
<dbReference type="Proteomes" id="UP000231637">
    <property type="component" value="Chromosome"/>
</dbReference>
<evidence type="ECO:0000256" key="1">
    <source>
        <dbReference type="ARBA" id="ARBA00012528"/>
    </source>
</evidence>
<evidence type="ECO:0000256" key="2">
    <source>
        <dbReference type="ARBA" id="ARBA00034247"/>
    </source>
</evidence>
<evidence type="ECO:0000259" key="5">
    <source>
        <dbReference type="PROSITE" id="PS50110"/>
    </source>
</evidence>
<dbReference type="SMART" id="SM00448">
    <property type="entry name" value="REC"/>
    <property type="match status" value="1"/>
</dbReference>
<dbReference type="InterPro" id="IPR000160">
    <property type="entry name" value="GGDEF_dom"/>
</dbReference>
<feature type="domain" description="GGDEF" evidence="6">
    <location>
        <begin position="201"/>
        <end position="338"/>
    </location>
</feature>
<dbReference type="PANTHER" id="PTHR45138">
    <property type="entry name" value="REGULATORY COMPONENTS OF SENSORY TRANSDUCTION SYSTEM"/>
    <property type="match status" value="1"/>
</dbReference>
<dbReference type="PROSITE" id="PS50110">
    <property type="entry name" value="RESPONSE_REGULATORY"/>
    <property type="match status" value="1"/>
</dbReference>
<dbReference type="GO" id="GO:0043709">
    <property type="term" value="P:cell adhesion involved in single-species biofilm formation"/>
    <property type="evidence" value="ECO:0007669"/>
    <property type="project" value="TreeGrafter"/>
</dbReference>
<dbReference type="InterPro" id="IPR050469">
    <property type="entry name" value="Diguanylate_Cyclase"/>
</dbReference>
<dbReference type="Pfam" id="PF00990">
    <property type="entry name" value="GGDEF"/>
    <property type="match status" value="1"/>
</dbReference>
<dbReference type="Gene3D" id="3.30.70.270">
    <property type="match status" value="1"/>
</dbReference>
<dbReference type="GO" id="GO:0005886">
    <property type="term" value="C:plasma membrane"/>
    <property type="evidence" value="ECO:0007669"/>
    <property type="project" value="TreeGrafter"/>
</dbReference>
<feature type="coiled-coil region" evidence="4">
    <location>
        <begin position="146"/>
        <end position="173"/>
    </location>
</feature>
<comment type="catalytic activity">
    <reaction evidence="2">
        <text>2 GTP = 3',3'-c-di-GMP + 2 diphosphate</text>
        <dbReference type="Rhea" id="RHEA:24898"/>
        <dbReference type="ChEBI" id="CHEBI:33019"/>
        <dbReference type="ChEBI" id="CHEBI:37565"/>
        <dbReference type="ChEBI" id="CHEBI:58805"/>
        <dbReference type="EC" id="2.7.7.65"/>
    </reaction>
</comment>
<dbReference type="InterPro" id="IPR043128">
    <property type="entry name" value="Rev_trsase/Diguanyl_cyclase"/>
</dbReference>
<dbReference type="SUPFAM" id="SSF52172">
    <property type="entry name" value="CheY-like"/>
    <property type="match status" value="1"/>
</dbReference>
<dbReference type="SMART" id="SM00267">
    <property type="entry name" value="GGDEF"/>
    <property type="match status" value="1"/>
</dbReference>
<evidence type="ECO:0000313" key="8">
    <source>
        <dbReference type="Proteomes" id="UP000231637"/>
    </source>
</evidence>
<keyword evidence="3" id="KW-0597">Phosphoprotein</keyword>
<dbReference type="Gene3D" id="3.40.50.2300">
    <property type="match status" value="1"/>
</dbReference>
<dbReference type="NCBIfam" id="TIGR00254">
    <property type="entry name" value="GGDEF"/>
    <property type="match status" value="1"/>
</dbReference>
<feature type="modified residue" description="4-aspartylphosphate" evidence="3">
    <location>
        <position position="70"/>
    </location>
</feature>
<evidence type="ECO:0000256" key="4">
    <source>
        <dbReference type="SAM" id="Coils"/>
    </source>
</evidence>
<dbReference type="SUPFAM" id="SSF55073">
    <property type="entry name" value="Nucleotide cyclase"/>
    <property type="match status" value="1"/>
</dbReference>
<name>A0A2K8L6F8_9PROT</name>
<dbReference type="EMBL" id="CP018800">
    <property type="protein sequence ID" value="ATX82702.1"/>
    <property type="molecule type" value="Genomic_DNA"/>
</dbReference>
<dbReference type="FunFam" id="3.30.70.270:FF:000001">
    <property type="entry name" value="Diguanylate cyclase domain protein"/>
    <property type="match status" value="1"/>
</dbReference>
<gene>
    <name evidence="7" type="ORF">Ga0123462_1859</name>
</gene>
<dbReference type="PROSITE" id="PS50887">
    <property type="entry name" value="GGDEF"/>
    <property type="match status" value="1"/>
</dbReference>
<dbReference type="InterPro" id="IPR001789">
    <property type="entry name" value="Sig_transdc_resp-reg_receiver"/>
</dbReference>
<dbReference type="GO" id="GO:0000160">
    <property type="term" value="P:phosphorelay signal transduction system"/>
    <property type="evidence" value="ECO:0007669"/>
    <property type="project" value="InterPro"/>
</dbReference>
<sequence length="338" mass="37824">MSSDIDNSAPVGMRQSHSIMVLLVDDQPIIAETLRRMLDGESDIDFHYCLDAGEALDMAAAIHPTLILQDLIMPRVDGLDLVREYRRHPECREIPIIVLSAREDPKVKAEAFARGANDYVVKLPDRVELLARIRYHSQWYIHKRQRDEAYRSLQESQRQMENMNLKLMHLSTHDSLTNIPNRYHFDQMFSGEWSRSGRDSTPLSIVMIDIDEFKKYNDALGHPAGDKCLAAVANVLSNNLHRPADLVARYGGEEFVLLLPGTDAAGAKVIAEKMASEIEKLKVPHPDSSVSDHITISLGVAATIADRTGRPDSLLHDADEALYAAKKAGRNQIRVAGE</sequence>
<dbReference type="GO" id="GO:1902201">
    <property type="term" value="P:negative regulation of bacterial-type flagellum-dependent cell motility"/>
    <property type="evidence" value="ECO:0007669"/>
    <property type="project" value="TreeGrafter"/>
</dbReference>
<dbReference type="PANTHER" id="PTHR45138:SF9">
    <property type="entry name" value="DIGUANYLATE CYCLASE DGCM-RELATED"/>
    <property type="match status" value="1"/>
</dbReference>
<dbReference type="InterPro" id="IPR011006">
    <property type="entry name" value="CheY-like_superfamily"/>
</dbReference>
<keyword evidence="8" id="KW-1185">Reference proteome</keyword>